<dbReference type="Proteomes" id="UP000551616">
    <property type="component" value="Unassembled WGS sequence"/>
</dbReference>
<sequence length="74" mass="8233">MTDVKCPDCDAAMEEGFVPEFKSPNSIIQSRWVKGQATLSNLMALAFGGHTNAMRVTTFRCPECGLLREYAFDK</sequence>
<dbReference type="EMBL" id="JABRWO010000015">
    <property type="protein sequence ID" value="MBA2117463.1"/>
    <property type="molecule type" value="Genomic_DNA"/>
</dbReference>
<evidence type="ECO:0000313" key="1">
    <source>
        <dbReference type="EMBL" id="MBA2117463.1"/>
    </source>
</evidence>
<evidence type="ECO:0000313" key="2">
    <source>
        <dbReference type="Proteomes" id="UP000551616"/>
    </source>
</evidence>
<reference evidence="1 2" key="1">
    <citation type="submission" date="2020-05" db="EMBL/GenBank/DDBJ databases">
        <title>Bremerella alba sp. nov., a novel planctomycete isolated from the surface of the macroalga Fucus spiralis.</title>
        <authorList>
            <person name="Godinho O."/>
            <person name="Botelho R."/>
            <person name="Albuquerque L."/>
            <person name="Wiegand S."/>
            <person name="Da Costa M.S."/>
            <person name="Lobo-Da-Cunha A."/>
            <person name="Jogler C."/>
            <person name="Lage O.M."/>
        </authorList>
    </citation>
    <scope>NUCLEOTIDE SEQUENCE [LARGE SCALE GENOMIC DNA]</scope>
    <source>
        <strain evidence="1 2">FF15</strain>
    </source>
</reference>
<keyword evidence="2" id="KW-1185">Reference proteome</keyword>
<organism evidence="1 2">
    <name type="scientific">Bremerella alba</name>
    <dbReference type="NCBI Taxonomy" id="980252"/>
    <lineage>
        <taxon>Bacteria</taxon>
        <taxon>Pseudomonadati</taxon>
        <taxon>Planctomycetota</taxon>
        <taxon>Planctomycetia</taxon>
        <taxon>Pirellulales</taxon>
        <taxon>Pirellulaceae</taxon>
        <taxon>Bremerella</taxon>
    </lineage>
</organism>
<accession>A0A7V8V9L4</accession>
<gene>
    <name evidence="1" type="ORF">HOV93_46620</name>
</gene>
<dbReference type="RefSeq" id="WP_207398842.1">
    <property type="nucleotide sequence ID" value="NZ_JABRWO010000015.1"/>
</dbReference>
<dbReference type="AlphaFoldDB" id="A0A7V8V9L4"/>
<comment type="caution">
    <text evidence="1">The sequence shown here is derived from an EMBL/GenBank/DDBJ whole genome shotgun (WGS) entry which is preliminary data.</text>
</comment>
<proteinExistence type="predicted"/>
<protein>
    <submittedName>
        <fullName evidence="1">Uncharacterized protein</fullName>
    </submittedName>
</protein>
<name>A0A7V8V9L4_9BACT</name>